<evidence type="ECO:0000256" key="6">
    <source>
        <dbReference type="ARBA" id="ARBA00022741"/>
    </source>
</evidence>
<feature type="domain" description="AMP-dependent ligase C-terminal" evidence="8">
    <location>
        <begin position="355"/>
        <end position="452"/>
    </location>
</feature>
<evidence type="ECO:0000256" key="5">
    <source>
        <dbReference type="ARBA" id="ARBA00022598"/>
    </source>
</evidence>
<reference evidence="9 10" key="1">
    <citation type="submission" date="2014-07" db="EMBL/GenBank/DDBJ databases">
        <title>Methanogenic archaea and the global carbon cycle.</title>
        <authorList>
            <person name="Henriksen J.R."/>
            <person name="Luke J."/>
            <person name="Reinhart S."/>
            <person name="Benedict M.N."/>
            <person name="Youngblut N.D."/>
            <person name="Metcalf M.E."/>
            <person name="Whitaker R.J."/>
            <person name="Metcalf W.W."/>
        </authorList>
    </citation>
    <scope>NUCLEOTIDE SEQUENCE [LARGE SCALE GENOMIC DNA]</scope>
    <source>
        <strain evidence="9 10">CHTI-55</strain>
    </source>
</reference>
<evidence type="ECO:0000256" key="2">
    <source>
        <dbReference type="ARBA" id="ARBA00011245"/>
    </source>
</evidence>
<dbReference type="Gene3D" id="3.40.50.12780">
    <property type="entry name" value="N-terminal domain of ligase-like"/>
    <property type="match status" value="1"/>
</dbReference>
<sequence>MALYIKIYDLRMVSQIKKKVLLMKYWQPKYETMNPEEMKKLQLKRLKKSLKLVYENVPFYRQKFKEAGVTPEDVKTLDDIRKVPFTRKANLRENYPFGLFAARKEDIVRIHASSGTSGKPTVVGYTAKDIETWSDLIARDLTMIGLSAGDIIQNSMNYGLFTGGLGFHYGVERMGAMVVPAATGNTARQLEMMIDFGVTAVHCTPSYAFYLAETAEELGIIDKLSLKAAIFGGEPWSENTRKQLEKRLNLKAYDCYGLSEMFGPGIGFECQEQNGLHIWSDNFLVEVLDENGEQVSEGEKGELVLTSINKEGFCNIRYRTGDMAKLLESECECGRTTTKISRLMGRADDMLIVRGINVFPSQIQDVISRIPQVGDHFRLILDRNRHMLDELTIEVELEDNAFTGELKDLKAVQDYVQRELKSVLNIRTNVELLEKGSIERTAGKAKRIIDRRPQL</sequence>
<feature type="domain" description="AMP-dependent synthetase/ligase" evidence="7">
    <location>
        <begin position="44"/>
        <end position="306"/>
    </location>
</feature>
<proteinExistence type="predicted"/>
<dbReference type="EC" id="6.2.1.30" evidence="9"/>
<evidence type="ECO:0000259" key="8">
    <source>
        <dbReference type="Pfam" id="PF14535"/>
    </source>
</evidence>
<dbReference type="HOGENOM" id="CLU_035301_1_1_2"/>
<dbReference type="InterPro" id="IPR000873">
    <property type="entry name" value="AMP-dep_synth/lig_dom"/>
</dbReference>
<evidence type="ECO:0000313" key="10">
    <source>
        <dbReference type="Proteomes" id="UP000056925"/>
    </source>
</evidence>
<dbReference type="GO" id="GO:0047475">
    <property type="term" value="F:phenylacetate-CoA ligase activity"/>
    <property type="evidence" value="ECO:0007669"/>
    <property type="project" value="UniProtKB-EC"/>
</dbReference>
<comment type="subunit">
    <text evidence="2">Monomer.</text>
</comment>
<dbReference type="InterPro" id="IPR051414">
    <property type="entry name" value="Adenylate-forming_Reductase"/>
</dbReference>
<keyword evidence="6" id="KW-0547">Nucleotide-binding</keyword>
<dbReference type="AlphaFoldDB" id="A0A0E3H9Q1"/>
<dbReference type="EMBL" id="CP009502">
    <property type="protein sequence ID" value="AKB14494.1"/>
    <property type="molecule type" value="Genomic_DNA"/>
</dbReference>
<dbReference type="Pfam" id="PF00501">
    <property type="entry name" value="AMP-binding"/>
    <property type="match status" value="1"/>
</dbReference>
<dbReference type="PANTHER" id="PTHR43439">
    <property type="entry name" value="PHENYLACETATE-COENZYME A LIGASE"/>
    <property type="match status" value="1"/>
</dbReference>
<gene>
    <name evidence="9" type="ORF">MSTHC_0176</name>
</gene>
<organism evidence="9 10">
    <name type="scientific">Methanosarcina thermophila CHTI-55</name>
    <dbReference type="NCBI Taxonomy" id="1434121"/>
    <lineage>
        <taxon>Archaea</taxon>
        <taxon>Methanobacteriati</taxon>
        <taxon>Methanobacteriota</taxon>
        <taxon>Stenosarchaea group</taxon>
        <taxon>Methanomicrobia</taxon>
        <taxon>Methanosarcinales</taxon>
        <taxon>Methanosarcinaceae</taxon>
        <taxon>Methanosarcina</taxon>
    </lineage>
</organism>
<evidence type="ECO:0000256" key="1">
    <source>
        <dbReference type="ARBA" id="ARBA00005211"/>
    </source>
</evidence>
<dbReference type="CDD" id="cd05913">
    <property type="entry name" value="PaaK"/>
    <property type="match status" value="1"/>
</dbReference>
<comment type="pathway">
    <text evidence="1">Aromatic compound metabolism.</text>
</comment>
<evidence type="ECO:0000256" key="3">
    <source>
        <dbReference type="ARBA" id="ARBA00022450"/>
    </source>
</evidence>
<dbReference type="Pfam" id="PF14535">
    <property type="entry name" value="AMP-binding_C_2"/>
    <property type="match status" value="1"/>
</dbReference>
<dbReference type="PIRSF" id="PIRSF006444">
    <property type="entry name" value="PaaK"/>
    <property type="match status" value="1"/>
</dbReference>
<dbReference type="GO" id="GO:0000166">
    <property type="term" value="F:nucleotide binding"/>
    <property type="evidence" value="ECO:0007669"/>
    <property type="project" value="UniProtKB-KW"/>
</dbReference>
<dbReference type="Proteomes" id="UP000056925">
    <property type="component" value="Chromosome"/>
</dbReference>
<keyword evidence="4" id="KW-0597">Phosphoprotein</keyword>
<dbReference type="InterPro" id="IPR011880">
    <property type="entry name" value="PA_CoA_ligase"/>
</dbReference>
<keyword evidence="5 9" id="KW-0436">Ligase</keyword>
<keyword evidence="3" id="KW-0596">Phosphopantetheine</keyword>
<evidence type="ECO:0000313" key="9">
    <source>
        <dbReference type="EMBL" id="AKB14494.1"/>
    </source>
</evidence>
<accession>A0A0E3H9Q1</accession>
<evidence type="ECO:0000259" key="7">
    <source>
        <dbReference type="Pfam" id="PF00501"/>
    </source>
</evidence>
<protein>
    <submittedName>
        <fullName evidence="9">Phenylacetate-coenzyme A ligase</fullName>
        <ecNumber evidence="9">6.2.1.30</ecNumber>
    </submittedName>
</protein>
<dbReference type="InterPro" id="IPR042099">
    <property type="entry name" value="ANL_N_sf"/>
</dbReference>
<dbReference type="PATRIC" id="fig|1434121.4.peg.224"/>
<dbReference type="Gene3D" id="3.30.300.30">
    <property type="match status" value="1"/>
</dbReference>
<dbReference type="InterPro" id="IPR028154">
    <property type="entry name" value="AMP-dep_Lig_C"/>
</dbReference>
<dbReference type="InterPro" id="IPR045851">
    <property type="entry name" value="AMP-bd_C_sf"/>
</dbReference>
<dbReference type="PANTHER" id="PTHR43439:SF2">
    <property type="entry name" value="ENZYME, PUTATIVE (JCVI)-RELATED"/>
    <property type="match status" value="1"/>
</dbReference>
<dbReference type="GO" id="GO:0010124">
    <property type="term" value="P:phenylacetate catabolic process"/>
    <property type="evidence" value="ECO:0007669"/>
    <property type="project" value="InterPro"/>
</dbReference>
<name>A0A0E3H9Q1_METTE</name>
<dbReference type="SUPFAM" id="SSF56801">
    <property type="entry name" value="Acetyl-CoA synthetase-like"/>
    <property type="match status" value="1"/>
</dbReference>
<dbReference type="KEGG" id="mthe:MSTHC_0176"/>
<dbReference type="FunFam" id="3.40.50.12780:FF:000016">
    <property type="entry name" value="Phenylacetate-coenzyme A ligase"/>
    <property type="match status" value="1"/>
</dbReference>
<evidence type="ECO:0000256" key="4">
    <source>
        <dbReference type="ARBA" id="ARBA00022553"/>
    </source>
</evidence>